<feature type="domain" description="Nitroreductase" evidence="1">
    <location>
        <begin position="311"/>
        <end position="476"/>
    </location>
</feature>
<dbReference type="InterPro" id="IPR020051">
    <property type="entry name" value="SagB-type_dehydrogenase"/>
</dbReference>
<dbReference type="STRING" id="1322246.BN4_12308"/>
<dbReference type="SUPFAM" id="SSF55469">
    <property type="entry name" value="FMN-dependent nitroreductase-like"/>
    <property type="match status" value="2"/>
</dbReference>
<dbReference type="HOGENOM" id="CLU_040017_0_0_7"/>
<organism evidence="2 3">
    <name type="scientific">Pseudodesulfovibrio piezophilus (strain DSM 21447 / JCM 15486 / C1TLV30)</name>
    <name type="common">Desulfovibrio piezophilus</name>
    <dbReference type="NCBI Taxonomy" id="1322246"/>
    <lineage>
        <taxon>Bacteria</taxon>
        <taxon>Pseudomonadati</taxon>
        <taxon>Thermodesulfobacteriota</taxon>
        <taxon>Desulfovibrionia</taxon>
        <taxon>Desulfovibrionales</taxon>
        <taxon>Desulfovibrionaceae</taxon>
    </lineage>
</organism>
<dbReference type="RefSeq" id="WP_015415586.1">
    <property type="nucleotide sequence ID" value="NC_020409.1"/>
</dbReference>
<gene>
    <name evidence="2" type="ordered locus">BN4_12308</name>
</gene>
<evidence type="ECO:0000313" key="2">
    <source>
        <dbReference type="EMBL" id="CCH49543.1"/>
    </source>
</evidence>
<dbReference type="BioCyc" id="DPIE1322246:BN4_RS11590-MONOMER"/>
<dbReference type="eggNOG" id="COG0778">
    <property type="taxonomic scope" value="Bacteria"/>
</dbReference>
<evidence type="ECO:0000259" key="1">
    <source>
        <dbReference type="Pfam" id="PF00881"/>
    </source>
</evidence>
<sequence>MVDISDPVMEYHTATSHSRGHLFGRPSLRGAMPLPFKLYQGIEHYRFPQGAVLPDIPLASVFAPRPLAGHGDIFQLVGNICNLAAGITRVRYQTDGSLFHFRTVPSAGALYPTELFIAVQNIVGLYDGLYHYLPLEHTLARLRTGRVFGPLAGTDPIVRVYVTSLFQRSSWKYGARAYRYCLLDAGHMIENVLLAATIQGGSAVCDPDFNDRLVNRFLCVDPDFEGCLAQIHSLGCSPQADVDDSVPTVTDSLAQFSRSPMKTGLPESLLAMHRAASSFARCPVPKPKETELPELSLPPHDIRMPAADALVARRSHRNFVRRQVPVAALTDILSFLCQEMETGCTHAVQIEVIAGENSGMEPGHYRMDRVRRAMVAIRGGHFMAEMAKMCLDQGWLAECALHIVFTADLGTLSRQCGPRAYRYAHLEAGRLGQRVYLAATAKHLGACGIGAFFDDEAVSILSLPPGHALLYLVGVGPIKR</sequence>
<reference evidence="3" key="2">
    <citation type="journal article" date="2013" name="Stand. Genomic Sci.">
        <title>Complete genome sequence of Desulfocapsa sulfexigens, a marine deltaproteobacterium specialized in disproportionating inorganic sulfur compounds.</title>
        <authorList>
            <person name="Finster K.W."/>
            <person name="Kjeldsen K.U."/>
            <person name="Kube M."/>
            <person name="Reinhardt R."/>
            <person name="Mussmann M."/>
            <person name="Amann R."/>
            <person name="Schreiber L."/>
        </authorList>
    </citation>
    <scope>NUCLEOTIDE SEQUENCE [LARGE SCALE GENOMIC DNA]</scope>
    <source>
        <strain evidence="3">DSM 10523 / SB164P1</strain>
    </source>
</reference>
<dbReference type="OrthoDB" id="9801593at2"/>
<dbReference type="InterPro" id="IPR029479">
    <property type="entry name" value="Nitroreductase"/>
</dbReference>
<protein>
    <submittedName>
        <fullName evidence="2">Nitroreductase</fullName>
    </submittedName>
</protein>
<dbReference type="PANTHER" id="PTHR43745:SF2">
    <property type="entry name" value="NITROREDUCTASE MJ1384-RELATED"/>
    <property type="match status" value="1"/>
</dbReference>
<dbReference type="NCBIfam" id="TIGR03605">
    <property type="entry name" value="antibiot_sagB"/>
    <property type="match status" value="1"/>
</dbReference>
<dbReference type="PANTHER" id="PTHR43745">
    <property type="entry name" value="NITROREDUCTASE MJ1384-RELATED"/>
    <property type="match status" value="1"/>
</dbReference>
<reference evidence="2 3" key="1">
    <citation type="journal article" date="2013" name="PLoS ONE">
        <title>The first genomic and proteomic characterization of a deep-sea sulfate reducer: insights into the piezophilic lifestyle of Desulfovibrio piezophilus.</title>
        <authorList>
            <person name="Pradel N."/>
            <person name="Ji B."/>
            <person name="Gimenez G."/>
            <person name="Talla E."/>
            <person name="Lenoble P."/>
            <person name="Garel M."/>
            <person name="Tamburini C."/>
            <person name="Fourquet P."/>
            <person name="Lebrun R."/>
            <person name="Bertin P."/>
            <person name="Denis Y."/>
            <person name="Pophillat M."/>
            <person name="Barbe V."/>
            <person name="Ollivier B."/>
            <person name="Dolla A."/>
        </authorList>
    </citation>
    <scope>NUCLEOTIDE SEQUENCE [LARGE SCALE GENOMIC DNA]</scope>
    <source>
        <strain evidence="3">DSM 10523 / SB164P1</strain>
    </source>
</reference>
<evidence type="ECO:0000313" key="3">
    <source>
        <dbReference type="Proteomes" id="UP000011724"/>
    </source>
</evidence>
<name>M1WX66_PSEP2</name>
<dbReference type="KEGG" id="dpi:BN4_12308"/>
<accession>M1WX66</accession>
<dbReference type="PATRIC" id="fig|879567.3.peg.2459"/>
<dbReference type="GO" id="GO:0016491">
    <property type="term" value="F:oxidoreductase activity"/>
    <property type="evidence" value="ECO:0007669"/>
    <property type="project" value="InterPro"/>
</dbReference>
<dbReference type="EMBL" id="FO203427">
    <property type="protein sequence ID" value="CCH49543.1"/>
    <property type="molecule type" value="Genomic_DNA"/>
</dbReference>
<dbReference type="Gene3D" id="3.40.109.10">
    <property type="entry name" value="NADH Oxidase"/>
    <property type="match status" value="2"/>
</dbReference>
<feature type="domain" description="Nitroreductase" evidence="1">
    <location>
        <begin position="102"/>
        <end position="229"/>
    </location>
</feature>
<dbReference type="AlphaFoldDB" id="M1WX66"/>
<proteinExistence type="predicted"/>
<dbReference type="InterPro" id="IPR000415">
    <property type="entry name" value="Nitroreductase-like"/>
</dbReference>
<dbReference type="Pfam" id="PF00881">
    <property type="entry name" value="Nitroreductase"/>
    <property type="match status" value="2"/>
</dbReference>
<dbReference type="Proteomes" id="UP000011724">
    <property type="component" value="Chromosome"/>
</dbReference>
<dbReference type="CDD" id="cd02142">
    <property type="entry name" value="McbC_SagB-like_oxidoreductase"/>
    <property type="match status" value="2"/>
</dbReference>
<dbReference type="InterPro" id="IPR052544">
    <property type="entry name" value="Bacteriocin_Proc_Enz"/>
</dbReference>
<keyword evidence="3" id="KW-1185">Reference proteome</keyword>